<sequence>MHPDELAGSAMPAAYVRDDRSWIDAQLSTLPPHIRERIAGEYARVYQAAFDAEPVSFRQENAGRKAANKRLREFCTRYSPSVRGYTVNPPKTV</sequence>
<keyword evidence="2" id="KW-1185">Reference proteome</keyword>
<comment type="caution">
    <text evidence="1">The sequence shown here is derived from an EMBL/GenBank/DDBJ whole genome shotgun (WGS) entry which is preliminary data.</text>
</comment>
<protein>
    <submittedName>
        <fullName evidence="1">Uncharacterized protein</fullName>
    </submittedName>
</protein>
<organism evidence="1 2">
    <name type="scientific">Candidatus Pantoea gossypiicola</name>
    <dbReference type="NCBI Taxonomy" id="2608008"/>
    <lineage>
        <taxon>Bacteria</taxon>
        <taxon>Pseudomonadati</taxon>
        <taxon>Pseudomonadota</taxon>
        <taxon>Gammaproteobacteria</taxon>
        <taxon>Enterobacterales</taxon>
        <taxon>Erwiniaceae</taxon>
        <taxon>Pantoea</taxon>
    </lineage>
</organism>
<dbReference type="Proteomes" id="UP000324255">
    <property type="component" value="Unassembled WGS sequence"/>
</dbReference>
<proteinExistence type="predicted"/>
<accession>A0AB34CQQ0</accession>
<reference evidence="1 2" key="1">
    <citation type="submission" date="2019-09" db="EMBL/GenBank/DDBJ databases">
        <title>Genomic diversity of phyloplane-associated Pantoea species in Pakistan cotton crop.</title>
        <authorList>
            <person name="Tufail M.R."/>
            <person name="Cook D.R."/>
        </authorList>
    </citation>
    <scope>NUCLEOTIDE SEQUENCE [LARGE SCALE GENOMIC DNA]</scope>
    <source>
        <strain evidence="1 2">B_8</strain>
    </source>
</reference>
<dbReference type="EMBL" id="VWVM01000001">
    <property type="protein sequence ID" value="KAA6129010.1"/>
    <property type="molecule type" value="Genomic_DNA"/>
</dbReference>
<name>A0AB34CQQ0_9GAMM</name>
<evidence type="ECO:0000313" key="1">
    <source>
        <dbReference type="EMBL" id="KAA6129010.1"/>
    </source>
</evidence>
<dbReference type="AlphaFoldDB" id="A0AB34CQQ0"/>
<gene>
    <name evidence="1" type="ORF">F3I20_01535</name>
</gene>
<evidence type="ECO:0000313" key="2">
    <source>
        <dbReference type="Proteomes" id="UP000324255"/>
    </source>
</evidence>